<accession>A0A4Q1V7W3</accession>
<dbReference type="EMBL" id="MZXW01000020">
    <property type="protein sequence ID" value="RXT46067.1"/>
    <property type="molecule type" value="Genomic_DNA"/>
</dbReference>
<feature type="repeat" description="ANK" evidence="3">
    <location>
        <begin position="43"/>
        <end position="79"/>
    </location>
</feature>
<dbReference type="InterPro" id="IPR036770">
    <property type="entry name" value="Ankyrin_rpt-contain_sf"/>
</dbReference>
<dbReference type="OrthoDB" id="7365721at2"/>
<organism evidence="4 5">
    <name type="scientific">Bradyrhizobium betae</name>
    <dbReference type="NCBI Taxonomy" id="244734"/>
    <lineage>
        <taxon>Bacteria</taxon>
        <taxon>Pseudomonadati</taxon>
        <taxon>Pseudomonadota</taxon>
        <taxon>Alphaproteobacteria</taxon>
        <taxon>Hyphomicrobiales</taxon>
        <taxon>Nitrobacteraceae</taxon>
        <taxon>Bradyrhizobium</taxon>
    </lineage>
</organism>
<feature type="repeat" description="ANK" evidence="3">
    <location>
        <begin position="113"/>
        <end position="145"/>
    </location>
</feature>
<proteinExistence type="predicted"/>
<name>A0A4Q1V7W3_9BRAD</name>
<dbReference type="Gene3D" id="1.25.40.20">
    <property type="entry name" value="Ankyrin repeat-containing domain"/>
    <property type="match status" value="1"/>
</dbReference>
<dbReference type="InterPro" id="IPR002110">
    <property type="entry name" value="Ankyrin_rpt"/>
</dbReference>
<dbReference type="PROSITE" id="PS50297">
    <property type="entry name" value="ANK_REP_REGION"/>
    <property type="match status" value="1"/>
</dbReference>
<dbReference type="SUPFAM" id="SSF48403">
    <property type="entry name" value="Ankyrin repeat"/>
    <property type="match status" value="1"/>
</dbReference>
<comment type="caution">
    <text evidence="4">The sequence shown here is derived from an EMBL/GenBank/DDBJ whole genome shotgun (WGS) entry which is preliminary data.</text>
</comment>
<dbReference type="PANTHER" id="PTHR24171">
    <property type="entry name" value="ANKYRIN REPEAT DOMAIN-CONTAINING PROTEIN 39-RELATED"/>
    <property type="match status" value="1"/>
</dbReference>
<dbReference type="Pfam" id="PF12796">
    <property type="entry name" value="Ank_2"/>
    <property type="match status" value="1"/>
</dbReference>
<evidence type="ECO:0000256" key="3">
    <source>
        <dbReference type="PROSITE-ProRule" id="PRU00023"/>
    </source>
</evidence>
<evidence type="ECO:0000256" key="1">
    <source>
        <dbReference type="ARBA" id="ARBA00022737"/>
    </source>
</evidence>
<keyword evidence="1" id="KW-0677">Repeat</keyword>
<gene>
    <name evidence="4" type="ORF">B5V03_18105</name>
</gene>
<dbReference type="SMART" id="SM00248">
    <property type="entry name" value="ANK"/>
    <property type="match status" value="4"/>
</dbReference>
<keyword evidence="5" id="KW-1185">Reference proteome</keyword>
<dbReference type="Proteomes" id="UP000290819">
    <property type="component" value="Unassembled WGS sequence"/>
</dbReference>
<reference evidence="4 5" key="1">
    <citation type="submission" date="2017-03" db="EMBL/GenBank/DDBJ databases">
        <authorList>
            <person name="Safronova V.I."/>
            <person name="Sazanova A.L."/>
            <person name="Chirak E.R."/>
        </authorList>
    </citation>
    <scope>NUCLEOTIDE SEQUENCE [LARGE SCALE GENOMIC DNA]</scope>
    <source>
        <strain evidence="4 5">Opo-243</strain>
    </source>
</reference>
<dbReference type="Pfam" id="PF13637">
    <property type="entry name" value="Ank_4"/>
    <property type="match status" value="1"/>
</dbReference>
<dbReference type="PROSITE" id="PS50088">
    <property type="entry name" value="ANK_REPEAT"/>
    <property type="match status" value="2"/>
</dbReference>
<dbReference type="AlphaFoldDB" id="A0A4Q1V7W3"/>
<evidence type="ECO:0000256" key="2">
    <source>
        <dbReference type="ARBA" id="ARBA00023043"/>
    </source>
</evidence>
<sequence length="177" mass="18048">MVAAKTTARTLVSHLHSAAFDADIETVRRLLDAGVLPDQRDKKGYTPLLWASFRAAVGDQVPVIQALLAAGADPDAITSAGDSSCLILAAQSGCEEAVTALVAGGANVNHSADGVTALMVAARKGDTEVVRLLLQLGANPAARAGRFAAADYARPGGHDDLANLLDQSTTGPFSTSA</sequence>
<evidence type="ECO:0000313" key="4">
    <source>
        <dbReference type="EMBL" id="RXT46067.1"/>
    </source>
</evidence>
<keyword evidence="2 3" id="KW-0040">ANK repeat</keyword>
<protein>
    <submittedName>
        <fullName evidence="4">Uncharacterized protein</fullName>
    </submittedName>
</protein>
<evidence type="ECO:0000313" key="5">
    <source>
        <dbReference type="Proteomes" id="UP000290819"/>
    </source>
</evidence>